<dbReference type="Gene3D" id="1.10.10.10">
    <property type="entry name" value="Winged helix-like DNA-binding domain superfamily/Winged helix DNA-binding domain"/>
    <property type="match status" value="1"/>
</dbReference>
<dbReference type="SUPFAM" id="SSF52200">
    <property type="entry name" value="Toll/Interleukin receptor TIR domain"/>
    <property type="match status" value="1"/>
</dbReference>
<dbReference type="SUPFAM" id="SSF52540">
    <property type="entry name" value="P-loop containing nucleoside triphosphate hydrolases"/>
    <property type="match status" value="1"/>
</dbReference>
<name>A0A8B6BWE3_MYTGA</name>
<evidence type="ECO:0000256" key="1">
    <source>
        <dbReference type="ARBA" id="ARBA00004370"/>
    </source>
</evidence>
<dbReference type="EMBL" id="UYJE01000824">
    <property type="protein sequence ID" value="VDH96846.1"/>
    <property type="molecule type" value="Genomic_DNA"/>
</dbReference>
<keyword evidence="6" id="KW-0472">Membrane</keyword>
<proteinExistence type="predicted"/>
<dbReference type="PANTHER" id="PTHR24365:SF541">
    <property type="entry name" value="PROTEIN TOLL-RELATED"/>
    <property type="match status" value="1"/>
</dbReference>
<evidence type="ECO:0000256" key="2">
    <source>
        <dbReference type="ARBA" id="ARBA00022692"/>
    </source>
</evidence>
<gene>
    <name evidence="8" type="ORF">MGAL_10B063674</name>
</gene>
<evidence type="ECO:0000256" key="4">
    <source>
        <dbReference type="ARBA" id="ARBA00022737"/>
    </source>
</evidence>
<reference evidence="8" key="1">
    <citation type="submission" date="2018-11" db="EMBL/GenBank/DDBJ databases">
        <authorList>
            <person name="Alioto T."/>
            <person name="Alioto T."/>
        </authorList>
    </citation>
    <scope>NUCLEOTIDE SEQUENCE</scope>
</reference>
<evidence type="ECO:0000256" key="3">
    <source>
        <dbReference type="ARBA" id="ARBA00022729"/>
    </source>
</evidence>
<evidence type="ECO:0000256" key="5">
    <source>
        <dbReference type="ARBA" id="ARBA00022989"/>
    </source>
</evidence>
<comment type="caution">
    <text evidence="8">The sequence shown here is derived from an EMBL/GenBank/DDBJ whole genome shotgun (WGS) entry which is preliminary data.</text>
</comment>
<dbReference type="Pfam" id="PF13676">
    <property type="entry name" value="TIR_2"/>
    <property type="match status" value="1"/>
</dbReference>
<dbReference type="InterPro" id="IPR027417">
    <property type="entry name" value="P-loop_NTPase"/>
</dbReference>
<evidence type="ECO:0000313" key="9">
    <source>
        <dbReference type="Proteomes" id="UP000596742"/>
    </source>
</evidence>
<comment type="subcellular location">
    <subcellularLocation>
        <location evidence="1">Membrane</location>
    </subcellularLocation>
</comment>
<dbReference type="InterPro" id="IPR000157">
    <property type="entry name" value="TIR_dom"/>
</dbReference>
<dbReference type="InterPro" id="IPR035897">
    <property type="entry name" value="Toll_tir_struct_dom_sf"/>
</dbReference>
<dbReference type="GO" id="GO:0038023">
    <property type="term" value="F:signaling receptor activity"/>
    <property type="evidence" value="ECO:0007669"/>
    <property type="project" value="TreeGrafter"/>
</dbReference>
<dbReference type="OrthoDB" id="6109278at2759"/>
<dbReference type="PROSITE" id="PS50104">
    <property type="entry name" value="TIR"/>
    <property type="match status" value="1"/>
</dbReference>
<keyword evidence="9" id="KW-1185">Reference proteome</keyword>
<feature type="domain" description="TIR" evidence="7">
    <location>
        <begin position="31"/>
        <end position="190"/>
    </location>
</feature>
<keyword evidence="4" id="KW-0677">Repeat</keyword>
<dbReference type="Gene3D" id="3.40.50.300">
    <property type="entry name" value="P-loop containing nucleotide triphosphate hydrolases"/>
    <property type="match status" value="2"/>
</dbReference>
<accession>A0A8B6BWE3</accession>
<dbReference type="GO" id="GO:0005886">
    <property type="term" value="C:plasma membrane"/>
    <property type="evidence" value="ECO:0007669"/>
    <property type="project" value="TreeGrafter"/>
</dbReference>
<dbReference type="InterPro" id="IPR032171">
    <property type="entry name" value="COR-A"/>
</dbReference>
<dbReference type="Proteomes" id="UP000596742">
    <property type="component" value="Unassembled WGS sequence"/>
</dbReference>
<dbReference type="GO" id="GO:0007165">
    <property type="term" value="P:signal transduction"/>
    <property type="evidence" value="ECO:0007669"/>
    <property type="project" value="InterPro"/>
</dbReference>
<dbReference type="Pfam" id="PF16095">
    <property type="entry name" value="COR-A"/>
    <property type="match status" value="1"/>
</dbReference>
<sequence length="1008" mass="116736">MTDLEGNFHTAMLEAVNAIHFIEPMHLPKGKQYHIYMSYASSDSDFARQLENLLLEKGFKCCMNDRDFTPGKHMTETIRDCMRQSVQVVVLISKNYINSYYLQLEFVVVLELFFEGNGYKPIILKIDKCDTPNHMKMSTTLQADGPLETWIGLLLDALNDQTDLQNYSLDFNLHEIERFKQLVKKGSEQGHYVRIVVVGEQGAGKSCLVHRLIDKDIKDVVSTDCLDIQINVCGIDLDTAEWCFINEDHFSGTTRLGQKLKNVKHNTDSTEVFYNRKEASNTDTQPFCKHTRADTSANKKSSAEEISRTGNDFYWKESLSQVNAVKPFNRRLACVSFWDFAGHTEYYPTHQLFLSRTCIVLLVTDITKKIGDLSRKSLSGHFMDVSEQPMENVAGYIDYWSSCIHTFGYTCASGSELNPPIIVVTTHTDEIQDNLDYVKSKYQDDLTNVVQRDEKRGHFRRHFFLSNTDERNYSQEIPSIRKYIYDISTQEDNWGVEVPLKWIPLENEIIKHREMGKNILSFQSIKEISDGSHCLIVDEDEFKMFLKFHHDLGTVIYFDDVPDFIIINPNWFVKALRCIVSARDFISENLQLNWKEYEESGYIGMEMIHAIFQQKDPELAQNQEHIMHVLDKYDIVVEMPNVVRKRVNEKLFCVPCIVKSSAIERIINNFVGQEKTSILCFEFEFLPPVFFCHLVVNLLRRYNLSNESSSSSFRKALYRGACVFDIDITGCEKVFLCKYQNTIQVQIWRWTAVLTGSGQRTRIDIEDDLTCIQRKYKLDSLKTYKLKVKCQFTESTSLEGMVDIGPLVNTETNFYCNVHGCTHSTENIRRTWAFSQGEENISKLTDENMNFLRIQKISTELMCDILYELLLHDNYVGLKPRNKSDITDLYSKIRGQNVRVPSNGWGGQRLPNESIQTNTGDDVERIRLTRNRLQHSSQFQMSDSEYNERIQQLTRLTERFEVLLKPRESYITRLNKVRTIELRETNLANGIKVLKKSGSGSGLSNLQF</sequence>
<dbReference type="Gene3D" id="3.40.50.10140">
    <property type="entry name" value="Toll/interleukin-1 receptor homology (TIR) domain"/>
    <property type="match status" value="1"/>
</dbReference>
<evidence type="ECO:0000259" key="7">
    <source>
        <dbReference type="PROSITE" id="PS50104"/>
    </source>
</evidence>
<dbReference type="SMART" id="SM00255">
    <property type="entry name" value="TIR"/>
    <property type="match status" value="1"/>
</dbReference>
<keyword evidence="2" id="KW-0812">Transmembrane</keyword>
<organism evidence="8 9">
    <name type="scientific">Mytilus galloprovincialis</name>
    <name type="common">Mediterranean mussel</name>
    <dbReference type="NCBI Taxonomy" id="29158"/>
    <lineage>
        <taxon>Eukaryota</taxon>
        <taxon>Metazoa</taxon>
        <taxon>Spiralia</taxon>
        <taxon>Lophotrochozoa</taxon>
        <taxon>Mollusca</taxon>
        <taxon>Bivalvia</taxon>
        <taxon>Autobranchia</taxon>
        <taxon>Pteriomorphia</taxon>
        <taxon>Mytilida</taxon>
        <taxon>Mytiloidea</taxon>
        <taxon>Mytilidae</taxon>
        <taxon>Mytilinae</taxon>
        <taxon>Mytilus</taxon>
    </lineage>
</organism>
<evidence type="ECO:0000313" key="8">
    <source>
        <dbReference type="EMBL" id="VDH96846.1"/>
    </source>
</evidence>
<dbReference type="InterPro" id="IPR036388">
    <property type="entry name" value="WH-like_DNA-bd_sf"/>
</dbReference>
<dbReference type="AlphaFoldDB" id="A0A8B6BWE3"/>
<keyword evidence="3" id="KW-0732">Signal</keyword>
<protein>
    <recommendedName>
        <fullName evidence="7">TIR domain-containing protein</fullName>
    </recommendedName>
</protein>
<keyword evidence="5" id="KW-1133">Transmembrane helix</keyword>
<evidence type="ECO:0000256" key="6">
    <source>
        <dbReference type="ARBA" id="ARBA00023136"/>
    </source>
</evidence>
<dbReference type="PANTHER" id="PTHR24365">
    <property type="entry name" value="TOLL-LIKE RECEPTOR"/>
    <property type="match status" value="1"/>
</dbReference>